<dbReference type="EMBL" id="BAABKQ010000001">
    <property type="protein sequence ID" value="GAA4815326.1"/>
    <property type="molecule type" value="Genomic_DNA"/>
</dbReference>
<proteinExistence type="inferred from homology"/>
<protein>
    <submittedName>
        <fullName evidence="3">Crotonase/enoyl-CoA hydratase family protein</fullName>
    </submittedName>
</protein>
<dbReference type="RefSeq" id="WP_200171205.1">
    <property type="nucleotide sequence ID" value="NZ_JAENKO010000004.1"/>
</dbReference>
<feature type="region of interest" description="Disordered" evidence="2">
    <location>
        <begin position="1"/>
        <end position="35"/>
    </location>
</feature>
<dbReference type="Gene3D" id="1.10.287.2460">
    <property type="match status" value="1"/>
</dbReference>
<evidence type="ECO:0000256" key="1">
    <source>
        <dbReference type="ARBA" id="ARBA00005254"/>
    </source>
</evidence>
<sequence>MADDGSTTDDSVTGDSVTGDSVTGDSVTGHNVVAGRWGDRGAQDFHDITVHTEGHVTTVTMARPDRRNAVDGRMAAELAVAFRAFEHSDARVAVLHGEGGTFCAGADLKAVGGPTGNRLAADGDGPMGISRMHLDKPVIAAVSGYAVAGGLELAAWCDLRVAEESAVFGVFCRRWGVPLIDGGTVRLPRLIGQSRAMDMILTGRPVPAAEAEYMGLVNRLVPDGTALEYAQHLAERIAEFPQTCMRGDRSSVLDQWGSSERDAMAGEFAIGMRSLAADGIDGAGRFAGGEGRHGAFD</sequence>
<dbReference type="PANTHER" id="PTHR43802:SF1">
    <property type="entry name" value="IP11341P-RELATED"/>
    <property type="match status" value="1"/>
</dbReference>
<comment type="similarity">
    <text evidence="1">Belongs to the enoyl-CoA hydratase/isomerase family.</text>
</comment>
<feature type="compositionally biased region" description="Low complexity" evidence="2">
    <location>
        <begin position="8"/>
        <end position="29"/>
    </location>
</feature>
<gene>
    <name evidence="3" type="ORF">GCM10023353_21130</name>
</gene>
<dbReference type="InterPro" id="IPR001753">
    <property type="entry name" value="Enoyl-CoA_hydra/iso"/>
</dbReference>
<name>A0ABP9CSN1_9ACTN</name>
<evidence type="ECO:0000313" key="4">
    <source>
        <dbReference type="Proteomes" id="UP001500839"/>
    </source>
</evidence>
<accession>A0ABP9CSN1</accession>
<organism evidence="3 4">
    <name type="scientific">Tomitella cavernea</name>
    <dbReference type="NCBI Taxonomy" id="1387982"/>
    <lineage>
        <taxon>Bacteria</taxon>
        <taxon>Bacillati</taxon>
        <taxon>Actinomycetota</taxon>
        <taxon>Actinomycetes</taxon>
        <taxon>Mycobacteriales</taxon>
        <taxon>Tomitella</taxon>
    </lineage>
</organism>
<dbReference type="Proteomes" id="UP001500839">
    <property type="component" value="Unassembled WGS sequence"/>
</dbReference>
<reference evidence="4" key="1">
    <citation type="journal article" date="2019" name="Int. J. Syst. Evol. Microbiol.">
        <title>The Global Catalogue of Microorganisms (GCM) 10K type strain sequencing project: providing services to taxonomists for standard genome sequencing and annotation.</title>
        <authorList>
            <consortium name="The Broad Institute Genomics Platform"/>
            <consortium name="The Broad Institute Genome Sequencing Center for Infectious Disease"/>
            <person name="Wu L."/>
            <person name="Ma J."/>
        </authorList>
    </citation>
    <scope>NUCLEOTIDE SEQUENCE [LARGE SCALE GENOMIC DNA]</scope>
    <source>
        <strain evidence="4">JCM 18542</strain>
    </source>
</reference>
<keyword evidence="4" id="KW-1185">Reference proteome</keyword>
<evidence type="ECO:0000256" key="2">
    <source>
        <dbReference type="SAM" id="MobiDB-lite"/>
    </source>
</evidence>
<evidence type="ECO:0000313" key="3">
    <source>
        <dbReference type="EMBL" id="GAA4815326.1"/>
    </source>
</evidence>
<dbReference type="SUPFAM" id="SSF52096">
    <property type="entry name" value="ClpP/crotonase"/>
    <property type="match status" value="1"/>
</dbReference>
<dbReference type="PANTHER" id="PTHR43802">
    <property type="entry name" value="ENOYL-COA HYDRATASE"/>
    <property type="match status" value="1"/>
</dbReference>
<dbReference type="CDD" id="cd06558">
    <property type="entry name" value="crotonase-like"/>
    <property type="match status" value="1"/>
</dbReference>
<dbReference type="InterPro" id="IPR029045">
    <property type="entry name" value="ClpP/crotonase-like_dom_sf"/>
</dbReference>
<dbReference type="NCBIfam" id="NF006108">
    <property type="entry name" value="PRK08259.1"/>
    <property type="match status" value="1"/>
</dbReference>
<comment type="caution">
    <text evidence="3">The sequence shown here is derived from an EMBL/GenBank/DDBJ whole genome shotgun (WGS) entry which is preliminary data.</text>
</comment>
<dbReference type="Pfam" id="PF00378">
    <property type="entry name" value="ECH_1"/>
    <property type="match status" value="1"/>
</dbReference>
<dbReference type="Gene3D" id="3.90.226.10">
    <property type="entry name" value="2-enoyl-CoA Hydratase, Chain A, domain 1"/>
    <property type="match status" value="1"/>
</dbReference>